<evidence type="ECO:0000256" key="1">
    <source>
        <dbReference type="SAM" id="Coils"/>
    </source>
</evidence>
<dbReference type="AlphaFoldDB" id="A0A833W8C0"/>
<keyword evidence="3" id="KW-1185">Reference proteome</keyword>
<organism evidence="2 3">
    <name type="scientific">Frieseomelitta varia</name>
    <dbReference type="NCBI Taxonomy" id="561572"/>
    <lineage>
        <taxon>Eukaryota</taxon>
        <taxon>Metazoa</taxon>
        <taxon>Ecdysozoa</taxon>
        <taxon>Arthropoda</taxon>
        <taxon>Hexapoda</taxon>
        <taxon>Insecta</taxon>
        <taxon>Pterygota</taxon>
        <taxon>Neoptera</taxon>
        <taxon>Endopterygota</taxon>
        <taxon>Hymenoptera</taxon>
        <taxon>Apocrita</taxon>
        <taxon>Aculeata</taxon>
        <taxon>Apoidea</taxon>
        <taxon>Anthophila</taxon>
        <taxon>Apidae</taxon>
        <taxon>Frieseomelitta</taxon>
    </lineage>
</organism>
<sequence length="400" mass="47285">MYDTFSFFFHSVLGPKSDVKASEHLSPYFEDITMKMEERRCDLLGRQKYLSDKITTMERSIPALIAYNMWMSKKCDDAPYYKIRKIMKKFAPYSDQTEKLLENLKNTVEELNSETEELHEKIIQADVKLEETEMEIESLELMNREMNDTLKNLEKEVRCHTSASLHSIHSEDLLCLSKIRQLAEEELNLKNRIKQLEQKETLFKEHMDRLLTSKEHQNACTRKKIVSCVQDLDCTGKRICYVPEKCLFHEQSEAKGKQGKEEAVTVGENYAFKIKYNEFFLFISIFTQMQSDAIISTSEQNIEKRDQESESQLPEEKIEKKSWIPNWWSNNEKSEARMRSTDTLGSSHVEDNVQEIVFMINHLLMFTGILQETKKHYRKLKNQLLLRLIHELNRPLLKER</sequence>
<dbReference type="EMBL" id="WNWW01000493">
    <property type="protein sequence ID" value="KAF3424123.1"/>
    <property type="molecule type" value="Genomic_DNA"/>
</dbReference>
<dbReference type="Proteomes" id="UP000655588">
    <property type="component" value="Unassembled WGS sequence"/>
</dbReference>
<keyword evidence="1" id="KW-0175">Coiled coil</keyword>
<accession>A0A833W8C0</accession>
<reference evidence="2" key="1">
    <citation type="submission" date="2019-11" db="EMBL/GenBank/DDBJ databases">
        <title>The nuclear and mitochondrial genomes of Frieseomelitta varia - a highly eusocial stingless bee (Meliponini) with a permanently sterile worker caste.</title>
        <authorList>
            <person name="Freitas F.C.P."/>
            <person name="Lourenco A.P."/>
            <person name="Nunes F.M.F."/>
            <person name="Paschoal A.R."/>
            <person name="Abreu F.C.P."/>
            <person name="Barbin F.O."/>
            <person name="Bataglia L."/>
            <person name="Cardoso-Junior C.A.M."/>
            <person name="Cervoni M.S."/>
            <person name="Silva S.R."/>
            <person name="Dalarmi F."/>
            <person name="Del Lama M.A."/>
            <person name="Depintor T.S."/>
            <person name="Ferreira K.M."/>
            <person name="Goria P.S."/>
            <person name="Jaskot M.C."/>
            <person name="Lago D.C."/>
            <person name="Luna-Lucena D."/>
            <person name="Moda L.M."/>
            <person name="Nascimento L."/>
            <person name="Pedrino M."/>
            <person name="Rabico F.O."/>
            <person name="Sanches F.C."/>
            <person name="Santos D.E."/>
            <person name="Santos C.G."/>
            <person name="Vieira J."/>
            <person name="Lopes T.F."/>
            <person name="Barchuk A.R."/>
            <person name="Hartfelder K."/>
            <person name="Simoes Z.L.P."/>
            <person name="Bitondi M.M.G."/>
            <person name="Pinheiro D.G."/>
        </authorList>
    </citation>
    <scope>NUCLEOTIDE SEQUENCE</scope>
    <source>
        <strain evidence="2">USP_RPSP 00005682</strain>
        <tissue evidence="2">Whole individual</tissue>
    </source>
</reference>
<evidence type="ECO:0000313" key="2">
    <source>
        <dbReference type="EMBL" id="KAF3424123.1"/>
    </source>
</evidence>
<gene>
    <name evidence="2" type="ORF">E2986_14118</name>
</gene>
<feature type="coiled-coil region" evidence="1">
    <location>
        <begin position="94"/>
        <end position="202"/>
    </location>
</feature>
<name>A0A833W8C0_9HYME</name>
<comment type="caution">
    <text evidence="2">The sequence shown here is derived from an EMBL/GenBank/DDBJ whole genome shotgun (WGS) entry which is preliminary data.</text>
</comment>
<proteinExistence type="predicted"/>
<protein>
    <submittedName>
        <fullName evidence="2">Uncharacterized protein</fullName>
    </submittedName>
</protein>
<evidence type="ECO:0000313" key="3">
    <source>
        <dbReference type="Proteomes" id="UP000655588"/>
    </source>
</evidence>